<dbReference type="AlphaFoldDB" id="A0A137SB93"/>
<organism evidence="1 2">
    <name type="scientific">Marinobacter excellens LAMA 842</name>
    <dbReference type="NCBI Taxonomy" id="1306954"/>
    <lineage>
        <taxon>Bacteria</taxon>
        <taxon>Pseudomonadati</taxon>
        <taxon>Pseudomonadota</taxon>
        <taxon>Gammaproteobacteria</taxon>
        <taxon>Pseudomonadales</taxon>
        <taxon>Marinobacteraceae</taxon>
        <taxon>Marinobacter</taxon>
    </lineage>
</organism>
<keyword evidence="2" id="KW-1185">Reference proteome</keyword>
<dbReference type="PATRIC" id="fig|1306954.6.peg.562"/>
<name>A0A137SB93_9GAMM</name>
<evidence type="ECO:0000313" key="2">
    <source>
        <dbReference type="Proteomes" id="UP000070282"/>
    </source>
</evidence>
<protein>
    <submittedName>
        <fullName evidence="1">Uncharacterized protein</fullName>
    </submittedName>
</protein>
<dbReference type="AntiFam" id="ANF00270">
    <property type="entry name" value="Translation of CRISPR region"/>
</dbReference>
<dbReference type="Proteomes" id="UP000070282">
    <property type="component" value="Unassembled WGS sequence"/>
</dbReference>
<sequence>MQAFRFQRGAGFLSCLYGSEVAGSPWYSPIPFLSCLYGSEGVDAANSRAADFLSCLYGSEEV</sequence>
<proteinExistence type="predicted"/>
<evidence type="ECO:0000313" key="1">
    <source>
        <dbReference type="EMBL" id="KXO09707.1"/>
    </source>
</evidence>
<gene>
    <name evidence="1" type="ORF">J122_2280</name>
</gene>
<accession>A0A137SB93</accession>
<reference evidence="2" key="1">
    <citation type="submission" date="2015-12" db="EMBL/GenBank/DDBJ databases">
        <authorList>
            <person name="Lima A."/>
            <person name="Farahani Zayas N."/>
            <person name="Castro Da Silva M.A."/>
            <person name="Cabral A."/>
            <person name="Pessatti M.L."/>
        </authorList>
    </citation>
    <scope>NUCLEOTIDE SEQUENCE [LARGE SCALE GENOMIC DNA]</scope>
    <source>
        <strain evidence="2">LAMA 842</strain>
    </source>
</reference>
<comment type="caution">
    <text evidence="1">The sequence shown here is derived from an EMBL/GenBank/DDBJ whole genome shotgun (WGS) entry which is preliminary data.</text>
</comment>
<dbReference type="EMBL" id="LOCO01000010">
    <property type="protein sequence ID" value="KXO09707.1"/>
    <property type="molecule type" value="Genomic_DNA"/>
</dbReference>